<name>A0ABS2E3J8_9BACT</name>
<evidence type="ECO:0000256" key="2">
    <source>
        <dbReference type="ARBA" id="ARBA00023052"/>
    </source>
</evidence>
<dbReference type="InterPro" id="IPR012000">
    <property type="entry name" value="Thiamin_PyroP_enz_cen_dom"/>
</dbReference>
<evidence type="ECO:0000313" key="8">
    <source>
        <dbReference type="Proteomes" id="UP000766986"/>
    </source>
</evidence>
<dbReference type="RefSeq" id="WP_205096366.1">
    <property type="nucleotide sequence ID" value="NZ_JACLYZ010000040.1"/>
</dbReference>
<dbReference type="InterPro" id="IPR012001">
    <property type="entry name" value="Thiamin_PyroP_enz_TPP-bd_dom"/>
</dbReference>
<dbReference type="Pfam" id="PF00205">
    <property type="entry name" value="TPP_enzyme_M"/>
    <property type="match status" value="1"/>
</dbReference>
<dbReference type="InterPro" id="IPR029061">
    <property type="entry name" value="THDP-binding"/>
</dbReference>
<evidence type="ECO:0000313" key="7">
    <source>
        <dbReference type="EMBL" id="MBM6736178.1"/>
    </source>
</evidence>
<keyword evidence="8" id="KW-1185">Reference proteome</keyword>
<gene>
    <name evidence="7" type="ORF">H7U35_13270</name>
</gene>
<evidence type="ECO:0000259" key="5">
    <source>
        <dbReference type="Pfam" id="PF02775"/>
    </source>
</evidence>
<dbReference type="SUPFAM" id="SSF52518">
    <property type="entry name" value="Thiamin diphosphate-binding fold (THDP-binding)"/>
    <property type="match status" value="2"/>
</dbReference>
<dbReference type="SUPFAM" id="SSF52467">
    <property type="entry name" value="DHS-like NAD/FAD-binding domain"/>
    <property type="match status" value="1"/>
</dbReference>
<feature type="domain" description="Thiamine pyrophosphate enzyme central" evidence="4">
    <location>
        <begin position="204"/>
        <end position="339"/>
    </location>
</feature>
<dbReference type="Pfam" id="PF02776">
    <property type="entry name" value="TPP_enzyme_N"/>
    <property type="match status" value="1"/>
</dbReference>
<evidence type="ECO:0000256" key="1">
    <source>
        <dbReference type="ARBA" id="ARBA00007812"/>
    </source>
</evidence>
<dbReference type="Proteomes" id="UP000766986">
    <property type="component" value="Unassembled WGS sequence"/>
</dbReference>
<comment type="similarity">
    <text evidence="1 3">Belongs to the TPP enzyme family.</text>
</comment>
<dbReference type="EMBL" id="JACLYZ010000040">
    <property type="protein sequence ID" value="MBM6736178.1"/>
    <property type="molecule type" value="Genomic_DNA"/>
</dbReference>
<feature type="domain" description="Thiamine pyrophosphate enzyme N-terminal TPP-binding" evidence="6">
    <location>
        <begin position="4"/>
        <end position="106"/>
    </location>
</feature>
<dbReference type="Pfam" id="PF02775">
    <property type="entry name" value="TPP_enzyme_C"/>
    <property type="match status" value="1"/>
</dbReference>
<sequence>MKIKVVNYIANFFVERGIEHVFTVTGGGAMHLNDAFGHHEKLTCVYNHHEQASAIAAEGYTRYSGKLAVVCVTSGPGGTNAITGVLGGWLDSIPMFVISGQVKRETTIYATDLPLRQLGDQEFNIVSSVSSMTKYAHIVLNPAEIRYHLEKAYYLCLNGRGGPVWLDIPLDVQAAIIETDELVGFDETSLSYKEKPVYDTNLSERILDLIANSKKPVVFAGTGIRLSGAYQAFLELVNKLQIPVVTAWNAHDVLWNTHPYYCGRPGTVGTRGGNFVVQNADLLFVLGCRLNIRQISYNYRSFAPNAYKIIVDIDKSELYKPTIKADLPVYADLKDVVKDMCRREYTPVHMEWLKWCRNIDAKYPATLSEYYDSSVLNPYAFITKFSEGLKKGDSIVCGNGSACVITFQAFCVKNEQRLFTNSGCAAMGYGFPAAIGVCKSRNGKRVICIDGDGSFQMNIQELQTVVYNHLNLKIIYLNNNGYHSIRQTQTNLFQPPLVGVCDGNGLSFPEAERIANAYEIPFIRVSSLGDIEKLLELMEQDGPLFAEVVVDPKQNFSPKLSSKVLPDGKIVSPPIDDMFPFLSREEYESNVFRG</sequence>
<dbReference type="Gene3D" id="3.40.50.970">
    <property type="match status" value="2"/>
</dbReference>
<dbReference type="InterPro" id="IPR045229">
    <property type="entry name" value="TPP_enz"/>
</dbReference>
<keyword evidence="2 3" id="KW-0786">Thiamine pyrophosphate</keyword>
<proteinExistence type="inferred from homology"/>
<dbReference type="PANTHER" id="PTHR18968">
    <property type="entry name" value="THIAMINE PYROPHOSPHATE ENZYMES"/>
    <property type="match status" value="1"/>
</dbReference>
<evidence type="ECO:0000259" key="6">
    <source>
        <dbReference type="Pfam" id="PF02776"/>
    </source>
</evidence>
<dbReference type="CDD" id="cd07035">
    <property type="entry name" value="TPP_PYR_POX_like"/>
    <property type="match status" value="1"/>
</dbReference>
<dbReference type="PANTHER" id="PTHR18968:SF142">
    <property type="entry name" value="ACETOLACTATE SYNTHASE"/>
    <property type="match status" value="1"/>
</dbReference>
<comment type="caution">
    <text evidence="7">The sequence shown here is derived from an EMBL/GenBank/DDBJ whole genome shotgun (WGS) entry which is preliminary data.</text>
</comment>
<reference evidence="7 8" key="1">
    <citation type="journal article" date="2021" name="Sci. Rep.">
        <title>The distribution of antibiotic resistance genes in chicken gut microbiota commensals.</title>
        <authorList>
            <person name="Juricova H."/>
            <person name="Matiasovicova J."/>
            <person name="Kubasova T."/>
            <person name="Cejkova D."/>
            <person name="Rychlik I."/>
        </authorList>
    </citation>
    <scope>NUCLEOTIDE SEQUENCE [LARGE SCALE GENOMIC DNA]</scope>
    <source>
        <strain evidence="7 8">An772</strain>
    </source>
</reference>
<dbReference type="CDD" id="cd00568">
    <property type="entry name" value="TPP_enzymes"/>
    <property type="match status" value="1"/>
</dbReference>
<protein>
    <submittedName>
        <fullName evidence="7">Thiamine pyrophosphate-binding protein</fullName>
    </submittedName>
</protein>
<dbReference type="Gene3D" id="3.40.50.1220">
    <property type="entry name" value="TPP-binding domain"/>
    <property type="match status" value="1"/>
</dbReference>
<evidence type="ECO:0000256" key="3">
    <source>
        <dbReference type="RuleBase" id="RU362132"/>
    </source>
</evidence>
<organism evidence="7 8">
    <name type="scientific">Mediterranea massiliensis</name>
    <dbReference type="NCBI Taxonomy" id="1841865"/>
    <lineage>
        <taxon>Bacteria</taxon>
        <taxon>Pseudomonadati</taxon>
        <taxon>Bacteroidota</taxon>
        <taxon>Bacteroidia</taxon>
        <taxon>Bacteroidales</taxon>
        <taxon>Bacteroidaceae</taxon>
        <taxon>Mediterranea</taxon>
    </lineage>
</organism>
<dbReference type="InterPro" id="IPR011766">
    <property type="entry name" value="TPP_enzyme_TPP-bd"/>
</dbReference>
<dbReference type="InterPro" id="IPR029035">
    <property type="entry name" value="DHS-like_NAD/FAD-binding_dom"/>
</dbReference>
<evidence type="ECO:0000259" key="4">
    <source>
        <dbReference type="Pfam" id="PF00205"/>
    </source>
</evidence>
<feature type="domain" description="Thiamine pyrophosphate enzyme TPP-binding" evidence="5">
    <location>
        <begin position="399"/>
        <end position="548"/>
    </location>
</feature>
<accession>A0ABS2E3J8</accession>